<keyword evidence="1" id="KW-0472">Membrane</keyword>
<keyword evidence="1" id="KW-1133">Transmembrane helix</keyword>
<sequence length="59" mass="6960">MNKKTVLMVLYWVLFSGAIWAFYVGLRSTTQQLEYTGLALVIWLAAFGVNWYMKRMKNH</sequence>
<dbReference type="Proteomes" id="UP001065174">
    <property type="component" value="Chromosome"/>
</dbReference>
<feature type="transmembrane region" description="Helical" evidence="1">
    <location>
        <begin position="35"/>
        <end position="53"/>
    </location>
</feature>
<organism evidence="2 3">
    <name type="scientific">Reichenbachiella agarivorans</name>
    <dbReference type="NCBI Taxonomy" id="2979464"/>
    <lineage>
        <taxon>Bacteria</taxon>
        <taxon>Pseudomonadati</taxon>
        <taxon>Bacteroidota</taxon>
        <taxon>Cytophagia</taxon>
        <taxon>Cytophagales</taxon>
        <taxon>Reichenbachiellaceae</taxon>
        <taxon>Reichenbachiella</taxon>
    </lineage>
</organism>
<protein>
    <recommendedName>
        <fullName evidence="4">PEP-CTERM protein-sorting domain-containing protein</fullName>
    </recommendedName>
</protein>
<evidence type="ECO:0008006" key="4">
    <source>
        <dbReference type="Google" id="ProtNLM"/>
    </source>
</evidence>
<reference evidence="2" key="1">
    <citation type="submission" date="2022-09" db="EMBL/GenBank/DDBJ databases">
        <title>Comparative genomics and taxonomic characterization of three novel marine species of genus Reichenbachiella exhibiting antioxidant and polysaccharide degradation activities.</title>
        <authorList>
            <person name="Muhammad N."/>
            <person name="Lee Y.-J."/>
            <person name="Ko J."/>
            <person name="Kim S.-G."/>
        </authorList>
    </citation>
    <scope>NUCLEOTIDE SEQUENCE</scope>
    <source>
        <strain evidence="2">BKB1-1</strain>
    </source>
</reference>
<feature type="transmembrane region" description="Helical" evidence="1">
    <location>
        <begin position="5"/>
        <end position="23"/>
    </location>
</feature>
<evidence type="ECO:0000256" key="1">
    <source>
        <dbReference type="SAM" id="Phobius"/>
    </source>
</evidence>
<evidence type="ECO:0000313" key="3">
    <source>
        <dbReference type="Proteomes" id="UP001065174"/>
    </source>
</evidence>
<evidence type="ECO:0000313" key="2">
    <source>
        <dbReference type="EMBL" id="UXP31308.1"/>
    </source>
</evidence>
<accession>A0ABY6CLB6</accession>
<name>A0ABY6CLB6_9BACT</name>
<proteinExistence type="predicted"/>
<keyword evidence="1" id="KW-0812">Transmembrane</keyword>
<dbReference type="EMBL" id="CP106679">
    <property type="protein sequence ID" value="UXP31308.1"/>
    <property type="molecule type" value="Genomic_DNA"/>
</dbReference>
<gene>
    <name evidence="2" type="ORF">N6H18_13215</name>
</gene>
<keyword evidence="3" id="KW-1185">Reference proteome</keyword>
<dbReference type="RefSeq" id="WP_262308747.1">
    <property type="nucleotide sequence ID" value="NZ_CP106679.1"/>
</dbReference>